<dbReference type="OrthoDB" id="9801609at2"/>
<keyword evidence="2" id="KW-0808">Transferase</keyword>
<dbReference type="Gene3D" id="3.40.50.2000">
    <property type="entry name" value="Glycogen Phosphorylase B"/>
    <property type="match status" value="1"/>
</dbReference>
<reference evidence="3" key="1">
    <citation type="submission" date="2016-10" db="EMBL/GenBank/DDBJ databases">
        <authorList>
            <person name="Varghese N."/>
            <person name="Submissions S."/>
        </authorList>
    </citation>
    <scope>NUCLEOTIDE SEQUENCE [LARGE SCALE GENOMIC DNA]</scope>
    <source>
        <strain evidence="3">ATCC 43811</strain>
    </source>
</reference>
<dbReference type="SUPFAM" id="SSF53756">
    <property type="entry name" value="UDP-Glycosyltransferase/glycogen phosphorylase"/>
    <property type="match status" value="1"/>
</dbReference>
<evidence type="ECO:0000313" key="2">
    <source>
        <dbReference type="EMBL" id="SFB79875.1"/>
    </source>
</evidence>
<evidence type="ECO:0000313" key="3">
    <source>
        <dbReference type="Proteomes" id="UP000240042"/>
    </source>
</evidence>
<dbReference type="EMBL" id="FOKY01000005">
    <property type="protein sequence ID" value="SFB79875.1"/>
    <property type="molecule type" value="Genomic_DNA"/>
</dbReference>
<organism evidence="2 3">
    <name type="scientific">Brevinema andersonii</name>
    <dbReference type="NCBI Taxonomy" id="34097"/>
    <lineage>
        <taxon>Bacteria</taxon>
        <taxon>Pseudomonadati</taxon>
        <taxon>Spirochaetota</taxon>
        <taxon>Spirochaetia</taxon>
        <taxon>Brevinematales</taxon>
        <taxon>Brevinemataceae</taxon>
        <taxon>Brevinema</taxon>
    </lineage>
</organism>
<dbReference type="InterPro" id="IPR050194">
    <property type="entry name" value="Glycosyltransferase_grp1"/>
</dbReference>
<proteinExistence type="predicted"/>
<gene>
    <name evidence="2" type="ORF">SAMN02745150_00844</name>
</gene>
<accession>A0A1I1DY64</accession>
<dbReference type="AlphaFoldDB" id="A0A1I1DY64"/>
<feature type="domain" description="Glycosyl transferase family 1" evidence="1">
    <location>
        <begin position="196"/>
        <end position="347"/>
    </location>
</feature>
<dbReference type="InterPro" id="IPR001296">
    <property type="entry name" value="Glyco_trans_1"/>
</dbReference>
<dbReference type="STRING" id="34097.SAMN02745150_00844"/>
<keyword evidence="3" id="KW-1185">Reference proteome</keyword>
<dbReference type="PANTHER" id="PTHR45947">
    <property type="entry name" value="SULFOQUINOVOSYL TRANSFERASE SQD2"/>
    <property type="match status" value="1"/>
</dbReference>
<dbReference type="PANTHER" id="PTHR45947:SF3">
    <property type="entry name" value="SULFOQUINOVOSYL TRANSFERASE SQD2"/>
    <property type="match status" value="1"/>
</dbReference>
<dbReference type="Pfam" id="PF00534">
    <property type="entry name" value="Glycos_transf_1"/>
    <property type="match status" value="1"/>
</dbReference>
<dbReference type="Proteomes" id="UP000240042">
    <property type="component" value="Unassembled WGS sequence"/>
</dbReference>
<dbReference type="RefSeq" id="WP_092318956.1">
    <property type="nucleotide sequence ID" value="NZ_FOKY01000005.1"/>
</dbReference>
<name>A0A1I1DY64_BREAD</name>
<dbReference type="GO" id="GO:0016757">
    <property type="term" value="F:glycosyltransferase activity"/>
    <property type="evidence" value="ECO:0007669"/>
    <property type="project" value="InterPro"/>
</dbReference>
<sequence>MKTALVHDWLVTMGGAECVLEQMYMLYPQAPIYTLFSDPKSISRTVLKDAKIINSSLQHCPFIRKIYRKIPQLFPLAIEEFDMRGYNVVLSSSHAVAKGVLTDAKTCHISYVHTPMRYIWDLTHEYLKQAKFPWLLEQYTKHIFHGLRQWDIVSSFRPDYYIANSHFIKNRIHKIYRRDAEVIYPPVNLSEKVYTDKENYFVAASRHVPYKNILLITESFARMPDKKLIILGDGPDSEKVRRIANKAENISYLGYQPHSELMSIIGKAKAFIFAAEEDFGLMPVEAQSLGTPVIAYGVGGACETIQNGVTGIFFYSQTAEAITQAVQEFEHNEDRFDPQKVAEYSKKFSICRFQEEMKAFIDKKFKEFHSKDYL</sequence>
<protein>
    <submittedName>
        <fullName evidence="2">Glycosyltransferase involved in cell wall bisynthesis</fullName>
    </submittedName>
</protein>
<evidence type="ECO:0000259" key="1">
    <source>
        <dbReference type="Pfam" id="PF00534"/>
    </source>
</evidence>